<proteinExistence type="predicted"/>
<protein>
    <submittedName>
        <fullName evidence="2">Uncharacterized protein</fullName>
    </submittedName>
</protein>
<dbReference type="AlphaFoldDB" id="A0A2I0X8G8"/>
<keyword evidence="1" id="KW-1133">Transmembrane helix</keyword>
<dbReference type="EMBL" id="KZ502052">
    <property type="protein sequence ID" value="PKU84192.1"/>
    <property type="molecule type" value="Genomic_DNA"/>
</dbReference>
<feature type="transmembrane region" description="Helical" evidence="1">
    <location>
        <begin position="27"/>
        <end position="50"/>
    </location>
</feature>
<evidence type="ECO:0000313" key="3">
    <source>
        <dbReference type="Proteomes" id="UP000233837"/>
    </source>
</evidence>
<accession>A0A2I0X8G8</accession>
<reference evidence="2 3" key="2">
    <citation type="journal article" date="2017" name="Nature">
        <title>The Apostasia genome and the evolution of orchids.</title>
        <authorList>
            <person name="Zhang G.Q."/>
            <person name="Liu K.W."/>
            <person name="Li Z."/>
            <person name="Lohaus R."/>
            <person name="Hsiao Y.Y."/>
            <person name="Niu S.C."/>
            <person name="Wang J.Y."/>
            <person name="Lin Y.C."/>
            <person name="Xu Q."/>
            <person name="Chen L.J."/>
            <person name="Yoshida K."/>
            <person name="Fujiwara S."/>
            <person name="Wang Z.W."/>
            <person name="Zhang Y.Q."/>
            <person name="Mitsuda N."/>
            <person name="Wang M."/>
            <person name="Liu G.H."/>
            <person name="Pecoraro L."/>
            <person name="Huang H.X."/>
            <person name="Xiao X.J."/>
            <person name="Lin M."/>
            <person name="Wu X.Y."/>
            <person name="Wu W.L."/>
            <person name="Chen Y.Y."/>
            <person name="Chang S.B."/>
            <person name="Sakamoto S."/>
            <person name="Ohme-Takagi M."/>
            <person name="Yagi M."/>
            <person name="Zeng S.J."/>
            <person name="Shen C.Y."/>
            <person name="Yeh C.M."/>
            <person name="Luo Y.B."/>
            <person name="Tsai W.C."/>
            <person name="Van de Peer Y."/>
            <person name="Liu Z.J."/>
        </authorList>
    </citation>
    <scope>NUCLEOTIDE SEQUENCE [LARGE SCALE GENOMIC DNA]</scope>
    <source>
        <tissue evidence="2">The whole plant</tissue>
    </source>
</reference>
<dbReference type="Proteomes" id="UP000233837">
    <property type="component" value="Unassembled WGS sequence"/>
</dbReference>
<keyword evidence="1" id="KW-0812">Transmembrane</keyword>
<reference evidence="2 3" key="1">
    <citation type="journal article" date="2016" name="Sci. Rep.">
        <title>The Dendrobium catenatum Lindl. genome sequence provides insights into polysaccharide synthase, floral development and adaptive evolution.</title>
        <authorList>
            <person name="Zhang G.Q."/>
            <person name="Xu Q."/>
            <person name="Bian C."/>
            <person name="Tsai W.C."/>
            <person name="Yeh C.M."/>
            <person name="Liu K.W."/>
            <person name="Yoshida K."/>
            <person name="Zhang L.S."/>
            <person name="Chang S.B."/>
            <person name="Chen F."/>
            <person name="Shi Y."/>
            <person name="Su Y.Y."/>
            <person name="Zhang Y.Q."/>
            <person name="Chen L.J."/>
            <person name="Yin Y."/>
            <person name="Lin M."/>
            <person name="Huang H."/>
            <person name="Deng H."/>
            <person name="Wang Z.W."/>
            <person name="Zhu S.L."/>
            <person name="Zhao X."/>
            <person name="Deng C."/>
            <person name="Niu S.C."/>
            <person name="Huang J."/>
            <person name="Wang M."/>
            <person name="Liu G.H."/>
            <person name="Yang H.J."/>
            <person name="Xiao X.J."/>
            <person name="Hsiao Y.Y."/>
            <person name="Wu W.L."/>
            <person name="Chen Y.Y."/>
            <person name="Mitsuda N."/>
            <person name="Ohme-Takagi M."/>
            <person name="Luo Y.B."/>
            <person name="Van de Peer Y."/>
            <person name="Liu Z.J."/>
        </authorList>
    </citation>
    <scope>NUCLEOTIDE SEQUENCE [LARGE SCALE GENOMIC DNA]</scope>
    <source>
        <tissue evidence="2">The whole plant</tissue>
    </source>
</reference>
<sequence>MVLRVKLFLLFVLRLDGGKIMRCLKNYSAGFLLNAFCLISVADACGDIVGFAGQIRFDQDQFFVLMENGIFGTMMIMDYIYPATLDGLLATRSSCVLIIFTVMVLLATSAFVGLSFSVPGVYCFVM</sequence>
<organism evidence="2 3">
    <name type="scientific">Dendrobium catenatum</name>
    <dbReference type="NCBI Taxonomy" id="906689"/>
    <lineage>
        <taxon>Eukaryota</taxon>
        <taxon>Viridiplantae</taxon>
        <taxon>Streptophyta</taxon>
        <taxon>Embryophyta</taxon>
        <taxon>Tracheophyta</taxon>
        <taxon>Spermatophyta</taxon>
        <taxon>Magnoliopsida</taxon>
        <taxon>Liliopsida</taxon>
        <taxon>Asparagales</taxon>
        <taxon>Orchidaceae</taxon>
        <taxon>Epidendroideae</taxon>
        <taxon>Malaxideae</taxon>
        <taxon>Dendrobiinae</taxon>
        <taxon>Dendrobium</taxon>
    </lineage>
</organism>
<evidence type="ECO:0000313" key="2">
    <source>
        <dbReference type="EMBL" id="PKU84192.1"/>
    </source>
</evidence>
<keyword evidence="3" id="KW-1185">Reference proteome</keyword>
<name>A0A2I0X8G8_9ASPA</name>
<gene>
    <name evidence="2" type="ORF">MA16_Dca002704</name>
</gene>
<feature type="transmembrane region" description="Helical" evidence="1">
    <location>
        <begin position="62"/>
        <end position="81"/>
    </location>
</feature>
<evidence type="ECO:0000256" key="1">
    <source>
        <dbReference type="SAM" id="Phobius"/>
    </source>
</evidence>
<feature type="transmembrane region" description="Helical" evidence="1">
    <location>
        <begin position="96"/>
        <end position="125"/>
    </location>
</feature>
<keyword evidence="1" id="KW-0472">Membrane</keyword>